<gene>
    <name evidence="1" type="ORF">DKG74_20535</name>
</gene>
<dbReference type="EMBL" id="QGLE01000021">
    <property type="protein sequence ID" value="PWR17678.1"/>
    <property type="molecule type" value="Genomic_DNA"/>
</dbReference>
<dbReference type="OrthoDB" id="5405612at2"/>
<protein>
    <submittedName>
        <fullName evidence="1">Uncharacterized protein</fullName>
    </submittedName>
</protein>
<sequence>MLADLQDIVGDLVRDAVSRLGDAARDRAIGLAVVQYGKDRPRVMVEDLVSLAGTPKTLPLPADWLQGQSRALSIEYPIGEVPASLLPRHLWTVATVPAGEIIALPAEAVTGAAHRLAWSRPHVVSAIEDSIPEQDREAVAQYAAGLLLDQLATLTSGDRESTIKGDSVDHADAAPNYAARAKTARQRYHDLLGIDPKRLAPASVTVNPPLASSKGEGRLLWRRKRS</sequence>
<keyword evidence="2" id="KW-1185">Reference proteome</keyword>
<proteinExistence type="predicted"/>
<name>A0A317DSM4_9PROT</name>
<evidence type="ECO:0000313" key="2">
    <source>
        <dbReference type="Proteomes" id="UP000245461"/>
    </source>
</evidence>
<dbReference type="Proteomes" id="UP000245461">
    <property type="component" value="Unassembled WGS sequence"/>
</dbReference>
<dbReference type="AlphaFoldDB" id="A0A317DSM4"/>
<reference evidence="1 2" key="1">
    <citation type="submission" date="2018-05" db="EMBL/GenBank/DDBJ databases">
        <title>Zavarzinia sp. HR-AS.</title>
        <authorList>
            <person name="Lee Y."/>
            <person name="Jeon C.O."/>
        </authorList>
    </citation>
    <scope>NUCLEOTIDE SEQUENCE [LARGE SCALE GENOMIC DNA]</scope>
    <source>
        <strain evidence="1 2">HR-AS</strain>
    </source>
</reference>
<accession>A0A317DSM4</accession>
<evidence type="ECO:0000313" key="1">
    <source>
        <dbReference type="EMBL" id="PWR17678.1"/>
    </source>
</evidence>
<organism evidence="1 2">
    <name type="scientific">Zavarzinia aquatilis</name>
    <dbReference type="NCBI Taxonomy" id="2211142"/>
    <lineage>
        <taxon>Bacteria</taxon>
        <taxon>Pseudomonadati</taxon>
        <taxon>Pseudomonadota</taxon>
        <taxon>Alphaproteobacteria</taxon>
        <taxon>Rhodospirillales</taxon>
        <taxon>Zavarziniaceae</taxon>
        <taxon>Zavarzinia</taxon>
    </lineage>
</organism>
<comment type="caution">
    <text evidence="1">The sequence shown here is derived from an EMBL/GenBank/DDBJ whole genome shotgun (WGS) entry which is preliminary data.</text>
</comment>
<dbReference type="RefSeq" id="WP_109908051.1">
    <property type="nucleotide sequence ID" value="NZ_QGLE01000021.1"/>
</dbReference>